<keyword evidence="2 5" id="KW-0223">Dioxygenase</keyword>
<dbReference type="GO" id="GO:0031418">
    <property type="term" value="F:L-ascorbic acid binding"/>
    <property type="evidence" value="ECO:0007669"/>
    <property type="project" value="InterPro"/>
</dbReference>
<dbReference type="SMART" id="SM00702">
    <property type="entry name" value="P4Hc"/>
    <property type="match status" value="1"/>
</dbReference>
<evidence type="ECO:0000259" key="4">
    <source>
        <dbReference type="SMART" id="SM00702"/>
    </source>
</evidence>
<keyword evidence="3" id="KW-0560">Oxidoreductase</keyword>
<feature type="domain" description="Prolyl 4-hydroxylase alpha subunit" evidence="4">
    <location>
        <begin position="18"/>
        <end position="188"/>
    </location>
</feature>
<organism evidence="5">
    <name type="scientific">uncultured Caudovirales phage</name>
    <dbReference type="NCBI Taxonomy" id="2100421"/>
    <lineage>
        <taxon>Viruses</taxon>
        <taxon>Duplodnaviria</taxon>
        <taxon>Heunggongvirae</taxon>
        <taxon>Uroviricota</taxon>
        <taxon>Caudoviricetes</taxon>
        <taxon>Peduoviridae</taxon>
        <taxon>Maltschvirus</taxon>
        <taxon>Maltschvirus maltsch</taxon>
    </lineage>
</organism>
<proteinExistence type="predicted"/>
<dbReference type="EMBL" id="LR796766">
    <property type="protein sequence ID" value="CAB4164798.1"/>
    <property type="molecule type" value="Genomic_DNA"/>
</dbReference>
<reference evidence="5" key="1">
    <citation type="submission" date="2020-04" db="EMBL/GenBank/DDBJ databases">
        <authorList>
            <person name="Chiriac C."/>
            <person name="Salcher M."/>
            <person name="Ghai R."/>
            <person name="Kavagutti S V."/>
        </authorList>
    </citation>
    <scope>NUCLEOTIDE SEQUENCE</scope>
</reference>
<dbReference type="InterPro" id="IPR006620">
    <property type="entry name" value="Pro_4_hyd_alph"/>
</dbReference>
<dbReference type="GO" id="GO:0051213">
    <property type="term" value="F:dioxygenase activity"/>
    <property type="evidence" value="ECO:0007669"/>
    <property type="project" value="UniProtKB-KW"/>
</dbReference>
<evidence type="ECO:0000256" key="3">
    <source>
        <dbReference type="ARBA" id="ARBA00023002"/>
    </source>
</evidence>
<evidence type="ECO:0000256" key="2">
    <source>
        <dbReference type="ARBA" id="ARBA00022964"/>
    </source>
</evidence>
<accession>A0A6J5P6B9</accession>
<dbReference type="GO" id="GO:0016705">
    <property type="term" value="F:oxidoreductase activity, acting on paired donors, with incorporation or reduction of molecular oxygen"/>
    <property type="evidence" value="ECO:0007669"/>
    <property type="project" value="InterPro"/>
</dbReference>
<evidence type="ECO:0000313" key="5">
    <source>
        <dbReference type="EMBL" id="CAB4164798.1"/>
    </source>
</evidence>
<sequence>MIYQKYIEQFDKIGYLEDRIVTIPSFIGKEDLGLINNWMNESGIPGANDRKDIDNQAVVNILLDSEVKIYNQICKNYKNKYDVDFDDNALVPTHLVKWDLGYNNPLPVHSDCEGPDGLPAMHDGYYQYSLAAICYLNDDYVGGEIFFPHVNKKIKPKAGDLVMFPGRFRHGVTGVTSGERHTMLCWFRFNIEDNTKLEDLPYSHTALGVLFNEETGS</sequence>
<comment type="cofactor">
    <cofactor evidence="1">
        <name>L-ascorbate</name>
        <dbReference type="ChEBI" id="CHEBI:38290"/>
    </cofactor>
</comment>
<dbReference type="InterPro" id="IPR044862">
    <property type="entry name" value="Pro_4_hyd_alph_FE2OG_OXY"/>
</dbReference>
<dbReference type="PANTHER" id="PTHR14049:SF9">
    <property type="entry name" value="PROCOLLAGEN-PROLINE 3-DIOXYGENASE"/>
    <property type="match status" value="1"/>
</dbReference>
<gene>
    <name evidence="5" type="ORF">UFOVP828_126</name>
</gene>
<dbReference type="GO" id="GO:0005506">
    <property type="term" value="F:iron ion binding"/>
    <property type="evidence" value="ECO:0007669"/>
    <property type="project" value="InterPro"/>
</dbReference>
<dbReference type="Pfam" id="PF13640">
    <property type="entry name" value="2OG-FeII_Oxy_3"/>
    <property type="match status" value="1"/>
</dbReference>
<dbReference type="PANTHER" id="PTHR14049">
    <property type="entry name" value="LEPRECAN 1"/>
    <property type="match status" value="1"/>
</dbReference>
<dbReference type="Gene3D" id="2.60.120.620">
    <property type="entry name" value="q2cbj1_9rhob like domain"/>
    <property type="match status" value="1"/>
</dbReference>
<name>A0A6J5P6B9_9CAUD</name>
<dbReference type="InterPro" id="IPR039575">
    <property type="entry name" value="P3H"/>
</dbReference>
<dbReference type="GO" id="GO:0032963">
    <property type="term" value="P:collagen metabolic process"/>
    <property type="evidence" value="ECO:0007669"/>
    <property type="project" value="InterPro"/>
</dbReference>
<protein>
    <submittedName>
        <fullName evidence="5">Oxoglutarate/iron-dependent dioxygenase</fullName>
    </submittedName>
</protein>
<evidence type="ECO:0000256" key="1">
    <source>
        <dbReference type="ARBA" id="ARBA00001961"/>
    </source>
</evidence>